<dbReference type="EMBL" id="JBHUHX010000004">
    <property type="protein sequence ID" value="MFD2110572.1"/>
    <property type="molecule type" value="Genomic_DNA"/>
</dbReference>
<organism evidence="2 3">
    <name type="scientific">Thiorhodococcus fuscus</name>
    <dbReference type="NCBI Taxonomy" id="527200"/>
    <lineage>
        <taxon>Bacteria</taxon>
        <taxon>Pseudomonadati</taxon>
        <taxon>Pseudomonadota</taxon>
        <taxon>Gammaproteobacteria</taxon>
        <taxon>Chromatiales</taxon>
        <taxon>Chromatiaceae</taxon>
        <taxon>Thiorhodococcus</taxon>
    </lineage>
</organism>
<dbReference type="Gene3D" id="2.10.70.10">
    <property type="entry name" value="Complement Module, domain 1"/>
    <property type="match status" value="1"/>
</dbReference>
<proteinExistence type="predicted"/>
<evidence type="ECO:0000256" key="1">
    <source>
        <dbReference type="SAM" id="MobiDB-lite"/>
    </source>
</evidence>
<accession>A0ABW4Y345</accession>
<keyword evidence="3" id="KW-1185">Reference proteome</keyword>
<dbReference type="Proteomes" id="UP001597337">
    <property type="component" value="Unassembled WGS sequence"/>
</dbReference>
<feature type="compositionally biased region" description="Basic and acidic residues" evidence="1">
    <location>
        <begin position="1"/>
        <end position="10"/>
    </location>
</feature>
<dbReference type="RefSeq" id="WP_386022350.1">
    <property type="nucleotide sequence ID" value="NZ_JBHUHX010000004.1"/>
</dbReference>
<sequence length="84" mass="9536">MSMHAEHPSANDEQPPDGPQNRNRRTEPTRPLSVYSAELLGSDPELTILHAGERYRLRRSLSGRLELIGPDALPQHTLHPTHRR</sequence>
<evidence type="ECO:0000313" key="2">
    <source>
        <dbReference type="EMBL" id="MFD2110572.1"/>
    </source>
</evidence>
<comment type="caution">
    <text evidence="2">The sequence shown here is derived from an EMBL/GenBank/DDBJ whole genome shotgun (WGS) entry which is preliminary data.</text>
</comment>
<reference evidence="3" key="1">
    <citation type="journal article" date="2019" name="Int. J. Syst. Evol. Microbiol.">
        <title>The Global Catalogue of Microorganisms (GCM) 10K type strain sequencing project: providing services to taxonomists for standard genome sequencing and annotation.</title>
        <authorList>
            <consortium name="The Broad Institute Genomics Platform"/>
            <consortium name="The Broad Institute Genome Sequencing Center for Infectious Disease"/>
            <person name="Wu L."/>
            <person name="Ma J."/>
        </authorList>
    </citation>
    <scope>NUCLEOTIDE SEQUENCE [LARGE SCALE GENOMIC DNA]</scope>
    <source>
        <strain evidence="3">KACC 12597</strain>
    </source>
</reference>
<evidence type="ECO:0000313" key="3">
    <source>
        <dbReference type="Proteomes" id="UP001597337"/>
    </source>
</evidence>
<feature type="region of interest" description="Disordered" evidence="1">
    <location>
        <begin position="1"/>
        <end position="33"/>
    </location>
</feature>
<protein>
    <submittedName>
        <fullName evidence="2">Hemin uptake protein HemP</fullName>
    </submittedName>
</protein>
<dbReference type="InterPro" id="IPR019600">
    <property type="entry name" value="Hemin_uptake_protein_HemP"/>
</dbReference>
<name>A0ABW4Y345_9GAMM</name>
<dbReference type="Pfam" id="PF10636">
    <property type="entry name" value="hemP"/>
    <property type="match status" value="1"/>
</dbReference>
<gene>
    <name evidence="2" type="primary">hemP</name>
    <name evidence="2" type="ORF">ACFSJC_01805</name>
</gene>